<dbReference type="AlphaFoldDB" id="A0A914LAV0"/>
<sequence length="89" mass="10870">MTMFWASIFWIDSARYPPFLKKVWIPSDPPTLVRLNRKKLTMALFLFRAFQQHYFYCNNLDFCRNMRMVCLQKALHLLFPFSILNHFTM</sequence>
<dbReference type="WBParaSite" id="Minc3s00383g11377">
    <property type="protein sequence ID" value="Minc3s00383g11377"/>
    <property type="gene ID" value="Minc3s00383g11377"/>
</dbReference>
<reference evidence="2" key="1">
    <citation type="submission" date="2022-11" db="UniProtKB">
        <authorList>
            <consortium name="WormBaseParasite"/>
        </authorList>
    </citation>
    <scope>IDENTIFICATION</scope>
</reference>
<proteinExistence type="predicted"/>
<keyword evidence="1" id="KW-1185">Reference proteome</keyword>
<name>A0A914LAV0_MELIC</name>
<protein>
    <submittedName>
        <fullName evidence="2">Secreted protein</fullName>
    </submittedName>
</protein>
<accession>A0A914LAV0</accession>
<evidence type="ECO:0000313" key="2">
    <source>
        <dbReference type="WBParaSite" id="Minc3s00383g11377"/>
    </source>
</evidence>
<organism evidence="1 2">
    <name type="scientific">Meloidogyne incognita</name>
    <name type="common">Southern root-knot nematode worm</name>
    <name type="synonym">Oxyuris incognita</name>
    <dbReference type="NCBI Taxonomy" id="6306"/>
    <lineage>
        <taxon>Eukaryota</taxon>
        <taxon>Metazoa</taxon>
        <taxon>Ecdysozoa</taxon>
        <taxon>Nematoda</taxon>
        <taxon>Chromadorea</taxon>
        <taxon>Rhabditida</taxon>
        <taxon>Tylenchina</taxon>
        <taxon>Tylenchomorpha</taxon>
        <taxon>Tylenchoidea</taxon>
        <taxon>Meloidogynidae</taxon>
        <taxon>Meloidogyninae</taxon>
        <taxon>Meloidogyne</taxon>
        <taxon>Meloidogyne incognita group</taxon>
    </lineage>
</organism>
<dbReference type="Proteomes" id="UP000887563">
    <property type="component" value="Unplaced"/>
</dbReference>
<evidence type="ECO:0000313" key="1">
    <source>
        <dbReference type="Proteomes" id="UP000887563"/>
    </source>
</evidence>